<evidence type="ECO:0000256" key="2">
    <source>
        <dbReference type="SAM" id="SignalP"/>
    </source>
</evidence>
<keyword evidence="2" id="KW-0732">Signal</keyword>
<accession>A0A6P8E104</accession>
<feature type="chain" id="PRO_5028310677" description="Histidine-rich glycoprotein-like" evidence="2">
    <location>
        <begin position="20"/>
        <end position="133"/>
    </location>
</feature>
<gene>
    <name evidence="4" type="primary">LOC116209025</name>
</gene>
<dbReference type="Proteomes" id="UP000515151">
    <property type="component" value="Chromosome 5"/>
</dbReference>
<reference evidence="4" key="2">
    <citation type="submission" date="2025-08" db="UniProtKB">
        <authorList>
            <consortium name="RefSeq"/>
        </authorList>
    </citation>
    <scope>IDENTIFICATION</scope>
    <source>
        <tissue evidence="4">Leaf</tissue>
    </source>
</reference>
<sequence>MSKAFFLVVLVGLVAAAAADFAAEPPHFRQRPHHEHMSPEGAPTPHRPFHGHKPRHDQEHGTGPVPGPFAHPPWMAGAPDHMPHRGHHFPGGAHPPMMGHSNGPHGKVMPPAHAPHMHPRHHLPHHEPLAPAY</sequence>
<protein>
    <recommendedName>
        <fullName evidence="5">Histidine-rich glycoprotein-like</fullName>
    </recommendedName>
</protein>
<keyword evidence="3" id="KW-1185">Reference proteome</keyword>
<dbReference type="GeneID" id="116209025"/>
<organism evidence="3 4">
    <name type="scientific">Punica granatum</name>
    <name type="common">Pomegranate</name>
    <dbReference type="NCBI Taxonomy" id="22663"/>
    <lineage>
        <taxon>Eukaryota</taxon>
        <taxon>Viridiplantae</taxon>
        <taxon>Streptophyta</taxon>
        <taxon>Embryophyta</taxon>
        <taxon>Tracheophyta</taxon>
        <taxon>Spermatophyta</taxon>
        <taxon>Magnoliopsida</taxon>
        <taxon>eudicotyledons</taxon>
        <taxon>Gunneridae</taxon>
        <taxon>Pentapetalae</taxon>
        <taxon>rosids</taxon>
        <taxon>malvids</taxon>
        <taxon>Myrtales</taxon>
        <taxon>Lythraceae</taxon>
        <taxon>Punica</taxon>
    </lineage>
</organism>
<feature type="region of interest" description="Disordered" evidence="1">
    <location>
        <begin position="28"/>
        <end position="100"/>
    </location>
</feature>
<evidence type="ECO:0000313" key="4">
    <source>
        <dbReference type="RefSeq" id="XP_031398453.1"/>
    </source>
</evidence>
<dbReference type="RefSeq" id="XP_031398453.1">
    <property type="nucleotide sequence ID" value="XM_031542593.1"/>
</dbReference>
<proteinExistence type="predicted"/>
<evidence type="ECO:0008006" key="5">
    <source>
        <dbReference type="Google" id="ProtNLM"/>
    </source>
</evidence>
<evidence type="ECO:0000256" key="1">
    <source>
        <dbReference type="SAM" id="MobiDB-lite"/>
    </source>
</evidence>
<evidence type="ECO:0000313" key="3">
    <source>
        <dbReference type="Proteomes" id="UP000515151"/>
    </source>
</evidence>
<reference evidence="3" key="1">
    <citation type="journal article" date="2020" name="Plant Biotechnol. J.">
        <title>The pomegranate (Punica granatum L.) draft genome dissects genetic divergence between soft- and hard-seeded cultivars.</title>
        <authorList>
            <person name="Luo X."/>
            <person name="Li H."/>
            <person name="Wu Z."/>
            <person name="Yao W."/>
            <person name="Zhao P."/>
            <person name="Cao D."/>
            <person name="Yu H."/>
            <person name="Li K."/>
            <person name="Poudel K."/>
            <person name="Zhao D."/>
            <person name="Zhang F."/>
            <person name="Xia X."/>
            <person name="Chen L."/>
            <person name="Wang Q."/>
            <person name="Jing D."/>
            <person name="Cao S."/>
        </authorList>
    </citation>
    <scope>NUCLEOTIDE SEQUENCE [LARGE SCALE GENOMIC DNA]</scope>
    <source>
        <strain evidence="3">cv. Tunisia</strain>
    </source>
</reference>
<name>A0A6P8E104_PUNGR</name>
<feature type="signal peptide" evidence="2">
    <location>
        <begin position="1"/>
        <end position="19"/>
    </location>
</feature>
<dbReference type="AlphaFoldDB" id="A0A6P8E104"/>